<sequence length="1119" mass="123108">MQHVLLKKMLLVISVFLTLSSYAQSNTYSGSVLDENTGQNLEGATVTNQSNHAAVITDAQGSFTINGNKSDSLIISYIGYGSTTIALKDNLRLFIRLTKNDNSQLDEVVVVGYGTQKRKEFAGAVTKVNPLGFEHSPNSNVATALQGTVPGIMVRQSTGAPGASPNIVFRGGTGFDGSGDPLIVVDGVILNSLYGISMDDVESMDVLKDAASTAIYGARAANGVILITTKKGKKGRTQVNYSIKQSINKPRSIADDYLNAAQYIHMNRLGLRSRYIADSITGSNPQADKNQLNGAWGWAFGSTNTSPVGLYTTQLVTDLNRDKLGEAGWKLLLDPNPFNPGLMDSILYKESSTQEREAMLMRQSNSTEQSLSFSGADENGSFSLNLNSVKDNGTIIESWMKRINVNFNGSLNIGKNLNIQLMTNAYRTTVGSPYSDPGDAFGTAATGGLMQRFLGVAPTVRYYNDTSGAMLPGPNDLTLGNPNYWKNININSVNQERYMGSLKLTYNILPYLKFIANGSGYMLYQNNNAFTTSYQAGSGGAINTTRPSSFSNYKDMQYTYNGFLQFDKNFNGHNISIMAGGEYYDYKRYTFSGAGSGASTDLIPWVSAANTPYVQNGVIVNGQSASSAFAYWERIASAIGRVSYSYKDRYFAQGILRLDGSSRLDPSNYYGLFPGISAGWNMQNENFFKNSKLSEYISTIKPRISYGENGNLQYFGSNYYPTAQVYANAGTYNGQGASYASSYINPGVRWERTNSVNYGVDLGILHDRVTLVADYFVRNVFDKLASLGISSWTGFSSYSTNLSQLRNKGIELSLNAKLVLPKRPEGFFLDFGANFYSVKNYAVKLPYNGLPGNRQGTIQVWDPNHPGQLMQVGGLVEGKRIGTDEVWVPKWDGIYRTQAELDADANVVNSFLPYTGAIGQKFKQLGDAKWHQVYQNDTIDSRQYVFAGRTTPKASGSFFFNTGYKAFRLYAAFDYAYGFIILNQSRIRGLSQVQGSQNSTKEVLDTWTEENPDASLPRFYWANQGRNYGINGSGDNVAANLWEKGDYLMLREVTLSYSFPKEVLSQWFNNRIKGLELSLTGNNLSYLTSYTGIFPEVGGIDNGRYPLPRKITFGANITL</sequence>
<dbReference type="Proteomes" id="UP000199041">
    <property type="component" value="Unassembled WGS sequence"/>
</dbReference>
<evidence type="ECO:0000256" key="3">
    <source>
        <dbReference type="ARBA" id="ARBA00022452"/>
    </source>
</evidence>
<dbReference type="STRING" id="551991.SAMN05192529_103100"/>
<dbReference type="SUPFAM" id="SSF56935">
    <property type="entry name" value="Porins"/>
    <property type="match status" value="1"/>
</dbReference>
<comment type="subcellular location">
    <subcellularLocation>
        <location evidence="1 7">Cell outer membrane</location>
        <topology evidence="1 7">Multi-pass membrane protein</topology>
    </subcellularLocation>
</comment>
<evidence type="ECO:0000256" key="5">
    <source>
        <dbReference type="ARBA" id="ARBA00023136"/>
    </source>
</evidence>
<dbReference type="InterPro" id="IPR023996">
    <property type="entry name" value="TonB-dep_OMP_SusC/RagA"/>
</dbReference>
<keyword evidence="8" id="KW-0732">Signal</keyword>
<evidence type="ECO:0000256" key="6">
    <source>
        <dbReference type="ARBA" id="ARBA00023237"/>
    </source>
</evidence>
<evidence type="ECO:0000256" key="4">
    <source>
        <dbReference type="ARBA" id="ARBA00022692"/>
    </source>
</evidence>
<evidence type="ECO:0000256" key="1">
    <source>
        <dbReference type="ARBA" id="ARBA00004571"/>
    </source>
</evidence>
<evidence type="ECO:0000256" key="7">
    <source>
        <dbReference type="PROSITE-ProRule" id="PRU01360"/>
    </source>
</evidence>
<keyword evidence="6 7" id="KW-0998">Cell outer membrane</keyword>
<dbReference type="InterPro" id="IPR008969">
    <property type="entry name" value="CarboxyPept-like_regulatory"/>
</dbReference>
<name>A0A1H3WL80_9BACT</name>
<dbReference type="Gene3D" id="2.60.40.1120">
    <property type="entry name" value="Carboxypeptidase-like, regulatory domain"/>
    <property type="match status" value="1"/>
</dbReference>
<dbReference type="NCBIfam" id="TIGR04056">
    <property type="entry name" value="OMP_RagA_SusC"/>
    <property type="match status" value="1"/>
</dbReference>
<keyword evidence="3 7" id="KW-1134">Transmembrane beta strand</keyword>
<feature type="chain" id="PRO_5011535995" evidence="8">
    <location>
        <begin position="24"/>
        <end position="1119"/>
    </location>
</feature>
<dbReference type="PROSITE" id="PS52016">
    <property type="entry name" value="TONB_DEPENDENT_REC_3"/>
    <property type="match status" value="1"/>
</dbReference>
<evidence type="ECO:0000256" key="2">
    <source>
        <dbReference type="ARBA" id="ARBA00022448"/>
    </source>
</evidence>
<dbReference type="InterPro" id="IPR036942">
    <property type="entry name" value="Beta-barrel_TonB_sf"/>
</dbReference>
<dbReference type="Pfam" id="PF13715">
    <property type="entry name" value="CarbopepD_reg_2"/>
    <property type="match status" value="1"/>
</dbReference>
<accession>A0A1H3WL80</accession>
<comment type="similarity">
    <text evidence="7">Belongs to the TonB-dependent receptor family.</text>
</comment>
<keyword evidence="11" id="KW-1185">Reference proteome</keyword>
<dbReference type="EMBL" id="FNQY01000003">
    <property type="protein sequence ID" value="SDZ87561.1"/>
    <property type="molecule type" value="Genomic_DNA"/>
</dbReference>
<evidence type="ECO:0000313" key="11">
    <source>
        <dbReference type="Proteomes" id="UP000199041"/>
    </source>
</evidence>
<dbReference type="Pfam" id="PF07715">
    <property type="entry name" value="Plug"/>
    <property type="match status" value="1"/>
</dbReference>
<dbReference type="RefSeq" id="WP_091393896.1">
    <property type="nucleotide sequence ID" value="NZ_FNQY01000003.1"/>
</dbReference>
<reference evidence="10 11" key="1">
    <citation type="submission" date="2016-10" db="EMBL/GenBank/DDBJ databases">
        <authorList>
            <person name="de Groot N.N."/>
        </authorList>
    </citation>
    <scope>NUCLEOTIDE SEQUENCE [LARGE SCALE GENOMIC DNA]</scope>
    <source>
        <strain evidence="10 11">Vu-144</strain>
    </source>
</reference>
<dbReference type="SUPFAM" id="SSF49464">
    <property type="entry name" value="Carboxypeptidase regulatory domain-like"/>
    <property type="match status" value="1"/>
</dbReference>
<keyword evidence="2 7" id="KW-0813">Transport</keyword>
<proteinExistence type="inferred from homology"/>
<feature type="domain" description="TonB-dependent receptor plug" evidence="9">
    <location>
        <begin position="119"/>
        <end position="224"/>
    </location>
</feature>
<evidence type="ECO:0000259" key="9">
    <source>
        <dbReference type="Pfam" id="PF07715"/>
    </source>
</evidence>
<dbReference type="Gene3D" id="2.170.130.10">
    <property type="entry name" value="TonB-dependent receptor, plug domain"/>
    <property type="match status" value="1"/>
</dbReference>
<dbReference type="InterPro" id="IPR012910">
    <property type="entry name" value="Plug_dom"/>
</dbReference>
<feature type="signal peptide" evidence="8">
    <location>
        <begin position="1"/>
        <end position="23"/>
    </location>
</feature>
<keyword evidence="4 7" id="KW-0812">Transmembrane</keyword>
<protein>
    <submittedName>
        <fullName evidence="10">TonB-linked outer membrane protein, SusC/RagA family</fullName>
    </submittedName>
</protein>
<dbReference type="OrthoDB" id="9768177at2"/>
<keyword evidence="5 7" id="KW-0472">Membrane</keyword>
<organism evidence="10 11">
    <name type="scientific">Arachidicoccus rhizosphaerae</name>
    <dbReference type="NCBI Taxonomy" id="551991"/>
    <lineage>
        <taxon>Bacteria</taxon>
        <taxon>Pseudomonadati</taxon>
        <taxon>Bacteroidota</taxon>
        <taxon>Chitinophagia</taxon>
        <taxon>Chitinophagales</taxon>
        <taxon>Chitinophagaceae</taxon>
        <taxon>Arachidicoccus</taxon>
    </lineage>
</organism>
<dbReference type="Gene3D" id="2.40.170.20">
    <property type="entry name" value="TonB-dependent receptor, beta-barrel domain"/>
    <property type="match status" value="1"/>
</dbReference>
<dbReference type="NCBIfam" id="TIGR04057">
    <property type="entry name" value="SusC_RagA_signa"/>
    <property type="match status" value="1"/>
</dbReference>
<dbReference type="AlphaFoldDB" id="A0A1H3WL80"/>
<dbReference type="InterPro" id="IPR039426">
    <property type="entry name" value="TonB-dep_rcpt-like"/>
</dbReference>
<dbReference type="InterPro" id="IPR037066">
    <property type="entry name" value="Plug_dom_sf"/>
</dbReference>
<dbReference type="GO" id="GO:0009279">
    <property type="term" value="C:cell outer membrane"/>
    <property type="evidence" value="ECO:0007669"/>
    <property type="project" value="UniProtKB-SubCell"/>
</dbReference>
<evidence type="ECO:0000313" key="10">
    <source>
        <dbReference type="EMBL" id="SDZ87561.1"/>
    </source>
</evidence>
<dbReference type="InterPro" id="IPR023997">
    <property type="entry name" value="TonB-dep_OMP_SusC/RagA_CS"/>
</dbReference>
<evidence type="ECO:0000256" key="8">
    <source>
        <dbReference type="SAM" id="SignalP"/>
    </source>
</evidence>
<gene>
    <name evidence="10" type="ORF">SAMN05192529_103100</name>
</gene>